<keyword evidence="2" id="KW-1185">Reference proteome</keyword>
<dbReference type="AlphaFoldDB" id="A0A6A6QGX7"/>
<organism evidence="1 2">
    <name type="scientific">Lophium mytilinum</name>
    <dbReference type="NCBI Taxonomy" id="390894"/>
    <lineage>
        <taxon>Eukaryota</taxon>
        <taxon>Fungi</taxon>
        <taxon>Dikarya</taxon>
        <taxon>Ascomycota</taxon>
        <taxon>Pezizomycotina</taxon>
        <taxon>Dothideomycetes</taxon>
        <taxon>Pleosporomycetidae</taxon>
        <taxon>Mytilinidiales</taxon>
        <taxon>Mytilinidiaceae</taxon>
        <taxon>Lophium</taxon>
    </lineage>
</organism>
<proteinExistence type="predicted"/>
<name>A0A6A6QGX7_9PEZI</name>
<gene>
    <name evidence="1" type="ORF">BU16DRAFT_584717</name>
</gene>
<sequence>MGSMGEWWIEIVTLGTGWRIKFDGNNSGWSGRIVAWGRGGIEKPQWEIHGGSKQANHSFDGVGGLKATGWEVWIERKLATIGMEKVQTLGEKFMMGWLCGGSKDALLVSNGGGSELLALSSTWGGEVCCYGVWVGCGGSTHRGARFMELELEQHIGPDEHLEGVSTSIA</sequence>
<reference evidence="1" key="1">
    <citation type="journal article" date="2020" name="Stud. Mycol.">
        <title>101 Dothideomycetes genomes: a test case for predicting lifestyles and emergence of pathogens.</title>
        <authorList>
            <person name="Haridas S."/>
            <person name="Albert R."/>
            <person name="Binder M."/>
            <person name="Bloem J."/>
            <person name="Labutti K."/>
            <person name="Salamov A."/>
            <person name="Andreopoulos B."/>
            <person name="Baker S."/>
            <person name="Barry K."/>
            <person name="Bills G."/>
            <person name="Bluhm B."/>
            <person name="Cannon C."/>
            <person name="Castanera R."/>
            <person name="Culley D."/>
            <person name="Daum C."/>
            <person name="Ezra D."/>
            <person name="Gonzalez J."/>
            <person name="Henrissat B."/>
            <person name="Kuo A."/>
            <person name="Liang C."/>
            <person name="Lipzen A."/>
            <person name="Lutzoni F."/>
            <person name="Magnuson J."/>
            <person name="Mondo S."/>
            <person name="Nolan M."/>
            <person name="Ohm R."/>
            <person name="Pangilinan J."/>
            <person name="Park H.-J."/>
            <person name="Ramirez L."/>
            <person name="Alfaro M."/>
            <person name="Sun H."/>
            <person name="Tritt A."/>
            <person name="Yoshinaga Y."/>
            <person name="Zwiers L.-H."/>
            <person name="Turgeon B."/>
            <person name="Goodwin S."/>
            <person name="Spatafora J."/>
            <person name="Crous P."/>
            <person name="Grigoriev I."/>
        </authorList>
    </citation>
    <scope>NUCLEOTIDE SEQUENCE</scope>
    <source>
        <strain evidence="1">CBS 269.34</strain>
    </source>
</reference>
<dbReference type="Proteomes" id="UP000799750">
    <property type="component" value="Unassembled WGS sequence"/>
</dbReference>
<evidence type="ECO:0000313" key="1">
    <source>
        <dbReference type="EMBL" id="KAF2491441.1"/>
    </source>
</evidence>
<dbReference type="EMBL" id="MU004195">
    <property type="protein sequence ID" value="KAF2491441.1"/>
    <property type="molecule type" value="Genomic_DNA"/>
</dbReference>
<evidence type="ECO:0000313" key="2">
    <source>
        <dbReference type="Proteomes" id="UP000799750"/>
    </source>
</evidence>
<protein>
    <submittedName>
        <fullName evidence="1">Uncharacterized protein</fullName>
    </submittedName>
</protein>
<accession>A0A6A6QGX7</accession>